<name>A0ABU0IU93_9CAUL</name>
<keyword evidence="3" id="KW-1185">Reference proteome</keyword>
<gene>
    <name evidence="2" type="ORF">QO010_003366</name>
</gene>
<protein>
    <recommendedName>
        <fullName evidence="1">DUF6035 domain-containing protein</fullName>
    </recommendedName>
</protein>
<comment type="caution">
    <text evidence="2">The sequence shown here is derived from an EMBL/GenBank/DDBJ whole genome shotgun (WGS) entry which is preliminary data.</text>
</comment>
<sequence>MRKPQRTIQRAIDLSTSKVITSDDLLLVDADRYQEIRRGAVTARREGGAAFACDLCGHAVYAPREPTTRLPFWRHHKGAPQACPWWTGDPATIDQNSANQFQGAQESPLHLWLKHQVGDGLRRDPLTASGSVIIDEYLSSAAGTRRPDVRAVHDGRNIAFEIQLSSTQLPIIDAREHFYQREGFHLIWLAWNFVPVERRKLITAFEDIFYSHSKNLLTLDDETLARSAQEGRFLLKAYWEKDGWWASGVFGLSELTWPATGLPYAVEPPLPWHLDFRSRWLAEAVEYGPSWEANRAFMAEIIARLGLQPATVDEMIEADIRALLNTLLSLIEGRPIASRQTNLVEKLHTFFNGPVRLPYARIVRTAAIRTGHQDLMERPTTRQKYADAIRNVNQCDRGTIPGQIAIALFPDVFGE</sequence>
<evidence type="ECO:0000259" key="1">
    <source>
        <dbReference type="Pfam" id="PF19500"/>
    </source>
</evidence>
<reference evidence="2 3" key="1">
    <citation type="submission" date="2023-07" db="EMBL/GenBank/DDBJ databases">
        <title>Genomic Encyclopedia of Type Strains, Phase IV (KMG-IV): sequencing the most valuable type-strain genomes for metagenomic binning, comparative biology and taxonomic classification.</title>
        <authorList>
            <person name="Goeker M."/>
        </authorList>
    </citation>
    <scope>NUCLEOTIDE SEQUENCE [LARGE SCALE GENOMIC DNA]</scope>
    <source>
        <strain evidence="2 3">DSM 18695</strain>
    </source>
</reference>
<dbReference type="InterPro" id="IPR046099">
    <property type="entry name" value="DUF6035"/>
</dbReference>
<dbReference type="RefSeq" id="WP_307351020.1">
    <property type="nucleotide sequence ID" value="NZ_JAUSVS010000007.1"/>
</dbReference>
<feature type="domain" description="DUF6035" evidence="1">
    <location>
        <begin position="97"/>
        <end position="223"/>
    </location>
</feature>
<evidence type="ECO:0000313" key="3">
    <source>
        <dbReference type="Proteomes" id="UP001228905"/>
    </source>
</evidence>
<proteinExistence type="predicted"/>
<dbReference type="EMBL" id="JAUSVS010000007">
    <property type="protein sequence ID" value="MDQ0465577.1"/>
    <property type="molecule type" value="Genomic_DNA"/>
</dbReference>
<organism evidence="2 3">
    <name type="scientific">Caulobacter ginsengisoli</name>
    <dbReference type="NCBI Taxonomy" id="400775"/>
    <lineage>
        <taxon>Bacteria</taxon>
        <taxon>Pseudomonadati</taxon>
        <taxon>Pseudomonadota</taxon>
        <taxon>Alphaproteobacteria</taxon>
        <taxon>Caulobacterales</taxon>
        <taxon>Caulobacteraceae</taxon>
        <taxon>Caulobacter</taxon>
    </lineage>
</organism>
<dbReference type="Pfam" id="PF19500">
    <property type="entry name" value="DUF6035"/>
    <property type="match status" value="1"/>
</dbReference>
<accession>A0ABU0IU93</accession>
<evidence type="ECO:0000313" key="2">
    <source>
        <dbReference type="EMBL" id="MDQ0465577.1"/>
    </source>
</evidence>
<dbReference type="Proteomes" id="UP001228905">
    <property type="component" value="Unassembled WGS sequence"/>
</dbReference>